<sequence>MVGFGLSNQLPLPIVHIMSAPLSLTDLEQQLAGPDGPALRQDLLARLAQLETNLRQAIARGLSREKFLDAQAAADAARAAYEVLSARVVVDAPAARPPASLFSR</sequence>
<gene>
    <name evidence="1" type="ORF">FXN63_22400</name>
</gene>
<dbReference type="InterPro" id="IPR012671">
    <property type="entry name" value="T3SS_PscE/YscE"/>
</dbReference>
<keyword evidence="2" id="KW-1185">Reference proteome</keyword>
<evidence type="ECO:0000313" key="2">
    <source>
        <dbReference type="Proteomes" id="UP000325161"/>
    </source>
</evidence>
<protein>
    <recommendedName>
        <fullName evidence="3">EscE/YscE/SsaE family type III secretion system needle protein co-chaperone</fullName>
    </recommendedName>
</protein>
<dbReference type="AlphaFoldDB" id="A0A5C0B1W3"/>
<dbReference type="Pfam" id="PF08988">
    <property type="entry name" value="T3SS_needle_E"/>
    <property type="match status" value="1"/>
</dbReference>
<proteinExistence type="predicted"/>
<dbReference type="KEGG" id="pacr:FXN63_22400"/>
<dbReference type="Proteomes" id="UP000325161">
    <property type="component" value="Chromosome"/>
</dbReference>
<dbReference type="EMBL" id="CP043046">
    <property type="protein sequence ID" value="QEI08275.1"/>
    <property type="molecule type" value="Genomic_DNA"/>
</dbReference>
<reference evidence="1 2" key="1">
    <citation type="submission" date="2019-08" db="EMBL/GenBank/DDBJ databases">
        <title>Amphibian skin-associated Pigmentiphaga: genome sequence and occurrence across geography and hosts.</title>
        <authorList>
            <person name="Bletz M.C."/>
            <person name="Bunk B."/>
            <person name="Sproeer C."/>
            <person name="Biwer P."/>
            <person name="Reiter S."/>
            <person name="Rabemananjara F.C.E."/>
            <person name="Schulz S."/>
            <person name="Overmann J."/>
            <person name="Vences M."/>
        </authorList>
    </citation>
    <scope>NUCLEOTIDE SEQUENCE [LARGE SCALE GENOMIC DNA]</scope>
    <source>
        <strain evidence="1 2">Mada1488</strain>
    </source>
</reference>
<evidence type="ECO:0000313" key="1">
    <source>
        <dbReference type="EMBL" id="QEI08275.1"/>
    </source>
</evidence>
<accession>A0A5C0B1W3</accession>
<organism evidence="1 2">
    <name type="scientific">Pigmentiphaga aceris</name>
    <dbReference type="NCBI Taxonomy" id="1940612"/>
    <lineage>
        <taxon>Bacteria</taxon>
        <taxon>Pseudomonadati</taxon>
        <taxon>Pseudomonadota</taxon>
        <taxon>Betaproteobacteria</taxon>
        <taxon>Burkholderiales</taxon>
        <taxon>Alcaligenaceae</taxon>
        <taxon>Pigmentiphaga</taxon>
    </lineage>
</organism>
<name>A0A5C0B1W3_9BURK</name>
<dbReference type="Gene3D" id="1.20.5.420">
    <property type="entry name" value="Immunoglobulin FC, subunit C"/>
    <property type="match status" value="1"/>
</dbReference>
<evidence type="ECO:0008006" key="3">
    <source>
        <dbReference type="Google" id="ProtNLM"/>
    </source>
</evidence>